<proteinExistence type="predicted"/>
<dbReference type="AlphaFoldDB" id="A0A8H2VAU1"/>
<organism evidence="1 2">
    <name type="scientific">Maudiozyma barnettii</name>
    <dbReference type="NCBI Taxonomy" id="61262"/>
    <lineage>
        <taxon>Eukaryota</taxon>
        <taxon>Fungi</taxon>
        <taxon>Dikarya</taxon>
        <taxon>Ascomycota</taxon>
        <taxon>Saccharomycotina</taxon>
        <taxon>Saccharomycetes</taxon>
        <taxon>Saccharomycetales</taxon>
        <taxon>Saccharomycetaceae</taxon>
        <taxon>Maudiozyma</taxon>
    </lineage>
</organism>
<dbReference type="Proteomes" id="UP000644660">
    <property type="component" value="Unassembled WGS sequence"/>
</dbReference>
<protein>
    <submittedName>
        <fullName evidence="1">Uncharacterized protein</fullName>
    </submittedName>
</protein>
<evidence type="ECO:0000313" key="1">
    <source>
        <dbReference type="EMBL" id="CAB4251853.1"/>
    </source>
</evidence>
<dbReference type="GeneID" id="64854961"/>
<dbReference type="RefSeq" id="XP_041403892.1">
    <property type="nucleotide sequence ID" value="XM_041547958.1"/>
</dbReference>
<keyword evidence="2" id="KW-1185">Reference proteome</keyword>
<evidence type="ECO:0000313" key="2">
    <source>
        <dbReference type="Proteomes" id="UP000644660"/>
    </source>
</evidence>
<sequence>MYCINNKKRNRYDLQHHTNGLIDLVTPDQHISMKNQIHLEGRKIYICKEINETILLQEMIIQVMNLKKRYIESKEVNYQVVLGPKGNQIYIENNIQLETNIITQIIQEIQTNLNIFKMSLLKDNLFNDYQFQINEGNLTIFSERDNFIETVDLFNDKTGMNMKNTVTNYNIDYKFSNANKLMAQLIIEIPHCNYYGDNNNNSNNSNNNSSYNISAFDEPEYLSCYSRDTQEDPTYRALEQIRLEYMHRQNITSKRMRCQ</sequence>
<comment type="caution">
    <text evidence="1">The sequence shown here is derived from an EMBL/GenBank/DDBJ whole genome shotgun (WGS) entry which is preliminary data.</text>
</comment>
<gene>
    <name evidence="1" type="ORF">KABA2_01S00286</name>
</gene>
<dbReference type="EMBL" id="CAEFZW010000001">
    <property type="protein sequence ID" value="CAB4251853.1"/>
    <property type="molecule type" value="Genomic_DNA"/>
</dbReference>
<name>A0A8H2VAU1_9SACH</name>
<reference evidence="1 2" key="1">
    <citation type="submission" date="2020-05" db="EMBL/GenBank/DDBJ databases">
        <authorList>
            <person name="Casaregola S."/>
            <person name="Devillers H."/>
            <person name="Grondin C."/>
        </authorList>
    </citation>
    <scope>NUCLEOTIDE SEQUENCE [LARGE SCALE GENOMIC DNA]</scope>
    <source>
        <strain evidence="1 2">CLIB 1767</strain>
    </source>
</reference>
<accession>A0A8H2VAU1</accession>